<evidence type="ECO:0000313" key="1">
    <source>
        <dbReference type="EMBL" id="GHI41227.1"/>
    </source>
</evidence>
<evidence type="ECO:0000313" key="2">
    <source>
        <dbReference type="Proteomes" id="UP001050808"/>
    </source>
</evidence>
<name>A0ABQ3QVC9_9ACTN</name>
<sequence>MEVFWAAGYDRTTYRTVYDLKGGSVECSALIDTLRADGQLILLPSTQWRRILGDFNTTRVHKQRGHYWYATRDQHTRWTQSDRDRDNRIATIGARLKAAALPPLHVRNTTWTDGGSLVHDTHPDAQHCALELCTPDEDRVAEVTCNYSPTDTDSPTSALAGAKASAELFAHAPTDIAYLLSLLTTEGHT</sequence>
<protein>
    <submittedName>
        <fullName evidence="1">Uncharacterized protein</fullName>
    </submittedName>
</protein>
<keyword evidence="2" id="KW-1185">Reference proteome</keyword>
<accession>A0ABQ3QVC9</accession>
<gene>
    <name evidence="1" type="ORF">Sviol_56350</name>
</gene>
<organism evidence="1 2">
    <name type="scientific">Streptomyces violascens</name>
    <dbReference type="NCBI Taxonomy" id="67381"/>
    <lineage>
        <taxon>Bacteria</taxon>
        <taxon>Bacillati</taxon>
        <taxon>Actinomycetota</taxon>
        <taxon>Actinomycetes</taxon>
        <taxon>Kitasatosporales</taxon>
        <taxon>Streptomycetaceae</taxon>
        <taxon>Streptomyces</taxon>
    </lineage>
</organism>
<proteinExistence type="predicted"/>
<reference evidence="1" key="1">
    <citation type="submission" date="2024-05" db="EMBL/GenBank/DDBJ databases">
        <title>Whole genome shotgun sequence of Streptomyces violascens NBRC 12920.</title>
        <authorList>
            <person name="Komaki H."/>
            <person name="Tamura T."/>
        </authorList>
    </citation>
    <scope>NUCLEOTIDE SEQUENCE</scope>
    <source>
        <strain evidence="1">NBRC 12920</strain>
    </source>
</reference>
<dbReference type="EMBL" id="BNDY01000017">
    <property type="protein sequence ID" value="GHI41227.1"/>
    <property type="molecule type" value="Genomic_DNA"/>
</dbReference>
<comment type="caution">
    <text evidence="1">The sequence shown here is derived from an EMBL/GenBank/DDBJ whole genome shotgun (WGS) entry which is preliminary data.</text>
</comment>
<dbReference type="Proteomes" id="UP001050808">
    <property type="component" value="Unassembled WGS sequence"/>
</dbReference>